<dbReference type="PANTHER" id="PTHR47235">
    <property type="entry name" value="BLR6548 PROTEIN"/>
    <property type="match status" value="1"/>
</dbReference>
<evidence type="ECO:0000313" key="5">
    <source>
        <dbReference type="EMBL" id="MBF1166005.1"/>
    </source>
</evidence>
<evidence type="ECO:0000313" key="6">
    <source>
        <dbReference type="Proteomes" id="UP000718593"/>
    </source>
</evidence>
<evidence type="ECO:0000256" key="1">
    <source>
        <dbReference type="ARBA" id="ARBA00010062"/>
    </source>
</evidence>
<dbReference type="CDD" id="cd06326">
    <property type="entry name" value="PBP1_ABC_ligand_binding-like"/>
    <property type="match status" value="1"/>
</dbReference>
<comment type="similarity">
    <text evidence="1">Belongs to the leucine-binding protein family.</text>
</comment>
<reference evidence="5" key="1">
    <citation type="submission" date="2020-04" db="EMBL/GenBank/DDBJ databases">
        <title>Deep metagenomics examines the oral microbiome during advanced dental caries in children, revealing novel taxa and co-occurrences with host molecules.</title>
        <authorList>
            <person name="Baker J.L."/>
            <person name="Morton J.T."/>
            <person name="Dinis M."/>
            <person name="Alvarez R."/>
            <person name="Tran N.C."/>
            <person name="Knight R."/>
            <person name="Edlund A."/>
        </authorList>
    </citation>
    <scope>NUCLEOTIDE SEQUENCE</scope>
    <source>
        <strain evidence="5">JCVI_32_bin.24</strain>
    </source>
</reference>
<dbReference type="InterPro" id="IPR028081">
    <property type="entry name" value="Leu-bd"/>
</dbReference>
<dbReference type="Proteomes" id="UP000718593">
    <property type="component" value="Unassembled WGS sequence"/>
</dbReference>
<dbReference type="Gene3D" id="3.40.50.2300">
    <property type="match status" value="2"/>
</dbReference>
<keyword evidence="2 3" id="KW-0732">Signal</keyword>
<sequence>MKAIRHILSACLIGIAALPAAFAETGVTDTSISLGMSVPLSGPASAHGQELKNVINAYFEQVNKNGGVNGRKLQLTVLDDAYDPEKTVANTKTLIETNKVFALIGYYGSTAMTDAMNKVFGPAKVPLIGGISGAMSLRQPPAGNPNNRYLFVQRASYADEAEAIGTQLATLGLKNIAVFYQNDGFGKAGLEGLTHALKKHNLTPSATASVERNSEDIGKAVEAIAKAAPQAVVMVTLYKPTAAMVKALHKLNQNPMFMTLSPVGAEQLTQELGNDARGIGISQVMPYPWNDTLPIAKEYQHFVGKQGTYSYTGMEGFIIAKLAVEALRKAGGKELSREKLVSTLEGMNQDFGGYRVSFGPNNHAGSQFVQLTVIGAGGKLMK</sequence>
<feature type="chain" id="PRO_5036966149" evidence="3">
    <location>
        <begin position="24"/>
        <end position="382"/>
    </location>
</feature>
<dbReference type="RefSeq" id="WP_027456280.1">
    <property type="nucleotide sequence ID" value="NZ_JARBJQ010000016.1"/>
</dbReference>
<evidence type="ECO:0000256" key="2">
    <source>
        <dbReference type="ARBA" id="ARBA00022729"/>
    </source>
</evidence>
<dbReference type="SUPFAM" id="SSF53822">
    <property type="entry name" value="Periplasmic binding protein-like I"/>
    <property type="match status" value="1"/>
</dbReference>
<organism evidence="5 6">
    <name type="scientific">Dechloromonas agitata</name>
    <dbReference type="NCBI Taxonomy" id="73030"/>
    <lineage>
        <taxon>Bacteria</taxon>
        <taxon>Pseudomonadati</taxon>
        <taxon>Pseudomonadota</taxon>
        <taxon>Betaproteobacteria</taxon>
        <taxon>Rhodocyclales</taxon>
        <taxon>Azonexaceae</taxon>
        <taxon>Dechloromonas</taxon>
    </lineage>
</organism>
<dbReference type="PANTHER" id="PTHR47235:SF1">
    <property type="entry name" value="BLR6548 PROTEIN"/>
    <property type="match status" value="1"/>
</dbReference>
<dbReference type="EMBL" id="JABZMI010000327">
    <property type="protein sequence ID" value="MBF1166005.1"/>
    <property type="molecule type" value="Genomic_DNA"/>
</dbReference>
<feature type="signal peptide" evidence="3">
    <location>
        <begin position="1"/>
        <end position="23"/>
    </location>
</feature>
<gene>
    <name evidence="5" type="ORF">HXL68_13315</name>
</gene>
<evidence type="ECO:0000259" key="4">
    <source>
        <dbReference type="Pfam" id="PF13458"/>
    </source>
</evidence>
<feature type="domain" description="Leucine-binding protein" evidence="4">
    <location>
        <begin position="32"/>
        <end position="378"/>
    </location>
</feature>
<evidence type="ECO:0000256" key="3">
    <source>
        <dbReference type="SAM" id="SignalP"/>
    </source>
</evidence>
<name>A0A930G0K6_9RHOO</name>
<proteinExistence type="inferred from homology"/>
<comment type="caution">
    <text evidence="5">The sequence shown here is derived from an EMBL/GenBank/DDBJ whole genome shotgun (WGS) entry which is preliminary data.</text>
</comment>
<dbReference type="AlphaFoldDB" id="A0A930G0K6"/>
<accession>A0A930G0K6</accession>
<dbReference type="InterPro" id="IPR028082">
    <property type="entry name" value="Peripla_BP_I"/>
</dbReference>
<dbReference type="Pfam" id="PF13458">
    <property type="entry name" value="Peripla_BP_6"/>
    <property type="match status" value="1"/>
</dbReference>
<protein>
    <submittedName>
        <fullName evidence="5">ABC transporter substrate-binding protein</fullName>
    </submittedName>
</protein>